<accession>A0A660L776</accession>
<dbReference type="Proteomes" id="UP000278962">
    <property type="component" value="Unassembled WGS sequence"/>
</dbReference>
<evidence type="ECO:0000313" key="3">
    <source>
        <dbReference type="Proteomes" id="UP000278962"/>
    </source>
</evidence>
<comment type="caution">
    <text evidence="2">The sequence shown here is derived from an EMBL/GenBank/DDBJ whole genome shotgun (WGS) entry which is preliminary data.</text>
</comment>
<dbReference type="OrthoDB" id="4179566at2"/>
<dbReference type="AlphaFoldDB" id="A0A660L776"/>
<organism evidence="2 3">
    <name type="scientific">Solirubrobacter pauli</name>
    <dbReference type="NCBI Taxonomy" id="166793"/>
    <lineage>
        <taxon>Bacteria</taxon>
        <taxon>Bacillati</taxon>
        <taxon>Actinomycetota</taxon>
        <taxon>Thermoleophilia</taxon>
        <taxon>Solirubrobacterales</taxon>
        <taxon>Solirubrobacteraceae</taxon>
        <taxon>Solirubrobacter</taxon>
    </lineage>
</organism>
<reference evidence="2 3" key="1">
    <citation type="submission" date="2018-10" db="EMBL/GenBank/DDBJ databases">
        <title>Genomic Encyclopedia of Archaeal and Bacterial Type Strains, Phase II (KMG-II): from individual species to whole genera.</title>
        <authorList>
            <person name="Goeker M."/>
        </authorList>
    </citation>
    <scope>NUCLEOTIDE SEQUENCE [LARGE SCALE GENOMIC DNA]</scope>
    <source>
        <strain evidence="2 3">DSM 14954</strain>
    </source>
</reference>
<evidence type="ECO:0000256" key="1">
    <source>
        <dbReference type="SAM" id="MobiDB-lite"/>
    </source>
</evidence>
<dbReference type="RefSeq" id="WP_121248074.1">
    <property type="nucleotide sequence ID" value="NZ_RBIL01000001.1"/>
</dbReference>
<proteinExistence type="predicted"/>
<dbReference type="EMBL" id="RBIL01000001">
    <property type="protein sequence ID" value="RKQ90908.1"/>
    <property type="molecule type" value="Genomic_DNA"/>
</dbReference>
<name>A0A660L776_9ACTN</name>
<feature type="region of interest" description="Disordered" evidence="1">
    <location>
        <begin position="18"/>
        <end position="41"/>
    </location>
</feature>
<sequence length="181" mass="19749">MIEVGAFSITPLQRLVDIDGETPDGQASSGRGRLYDVSDGGESRLTVRDTSWANGERDVVATERHDSPQRFDTLVARLRLAVLPHGSAFYLELRQARLKANGRANLFVPDEQALDAGAGIAVLRELEQHGATRVGTRETLLDDTDRTRTRLGAVFPREAELVPLVAYVCTRVAPVAQSLQA</sequence>
<protein>
    <submittedName>
        <fullName evidence="2">Uncharacterized protein</fullName>
    </submittedName>
</protein>
<evidence type="ECO:0000313" key="2">
    <source>
        <dbReference type="EMBL" id="RKQ90908.1"/>
    </source>
</evidence>
<keyword evidence="3" id="KW-1185">Reference proteome</keyword>
<gene>
    <name evidence="2" type="ORF">C8N24_0723</name>
</gene>